<evidence type="ECO:0000313" key="2">
    <source>
        <dbReference type="Proteomes" id="UP000826661"/>
    </source>
</evidence>
<organism evidence="1 2">
    <name type="scientific">Trichoderma simmonsii</name>
    <dbReference type="NCBI Taxonomy" id="1491479"/>
    <lineage>
        <taxon>Eukaryota</taxon>
        <taxon>Fungi</taxon>
        <taxon>Dikarya</taxon>
        <taxon>Ascomycota</taxon>
        <taxon>Pezizomycotina</taxon>
        <taxon>Sordariomycetes</taxon>
        <taxon>Hypocreomycetidae</taxon>
        <taxon>Hypocreales</taxon>
        <taxon>Hypocreaceae</taxon>
        <taxon>Trichoderma</taxon>
    </lineage>
</organism>
<name>A0A8G0LBC2_9HYPO</name>
<dbReference type="EMBL" id="CP075865">
    <property type="protein sequence ID" value="QYS96505.1"/>
    <property type="molecule type" value="Genomic_DNA"/>
</dbReference>
<proteinExistence type="predicted"/>
<evidence type="ECO:0000313" key="1">
    <source>
        <dbReference type="EMBL" id="QYS96505.1"/>
    </source>
</evidence>
<protein>
    <submittedName>
        <fullName evidence="1">Uncharacterized protein</fullName>
    </submittedName>
</protein>
<sequence length="102" mass="11189">MPIVGEACVLYCAVKEPGHRIWSIIRGTVSGRRQPARQGEKKALPGLHNLPSMSLASLRSTTRDKGAREQPVEVKLTHVARCSGFSRAVPVVHTHTCLLFSF</sequence>
<dbReference type="AlphaFoldDB" id="A0A8G0LBC2"/>
<reference evidence="1 2" key="1">
    <citation type="journal article" date="2021" name="BMC Genomics">
        <title>Telomere-to-telomere genome assembly of asparaginase-producing Trichoderma simmonsii.</title>
        <authorList>
            <person name="Chung D."/>
            <person name="Kwon Y.M."/>
            <person name="Yang Y."/>
        </authorList>
    </citation>
    <scope>NUCLEOTIDE SEQUENCE [LARGE SCALE GENOMIC DNA]</scope>
    <source>
        <strain evidence="1 2">GH-Sj1</strain>
    </source>
</reference>
<keyword evidence="2" id="KW-1185">Reference proteome</keyword>
<gene>
    <name evidence="1" type="ORF">H0G86_003745</name>
</gene>
<accession>A0A8G0LBC2</accession>
<dbReference type="Proteomes" id="UP000826661">
    <property type="component" value="Chromosome II"/>
</dbReference>